<reference evidence="13" key="1">
    <citation type="submission" date="2020-04" db="EMBL/GenBank/DDBJ databases">
        <authorList>
            <person name="Alioto T."/>
            <person name="Alioto T."/>
            <person name="Gomez Garrido J."/>
        </authorList>
    </citation>
    <scope>NUCLEOTIDE SEQUENCE</scope>
    <source>
        <strain evidence="13">A484AB</strain>
    </source>
</reference>
<dbReference type="EMBL" id="CACRXK020012315">
    <property type="protein sequence ID" value="CAB4023097.1"/>
    <property type="molecule type" value="Genomic_DNA"/>
</dbReference>
<dbReference type="SUPFAM" id="SSF47473">
    <property type="entry name" value="EF-hand"/>
    <property type="match status" value="1"/>
</dbReference>
<dbReference type="PROSITE" id="PS50222">
    <property type="entry name" value="EF_HAND_2"/>
    <property type="match status" value="2"/>
</dbReference>
<name>A0A7D9KYK7_PARCT</name>
<dbReference type="Pfam" id="PF13499">
    <property type="entry name" value="EF-hand_7"/>
    <property type="match status" value="1"/>
</dbReference>
<dbReference type="AlphaFoldDB" id="A0A7D9KYK7"/>
<evidence type="ECO:0000256" key="4">
    <source>
        <dbReference type="ARBA" id="ARBA00022737"/>
    </source>
</evidence>
<keyword evidence="7" id="KW-0325">Glycoprotein</keyword>
<gene>
    <name evidence="13" type="ORF">PACLA_8A048674</name>
</gene>
<keyword evidence="8" id="KW-0143">Chaperone</keyword>
<evidence type="ECO:0000259" key="12">
    <source>
        <dbReference type="PROSITE" id="PS50222"/>
    </source>
</evidence>
<dbReference type="OrthoDB" id="293868at2759"/>
<evidence type="ECO:0000256" key="5">
    <source>
        <dbReference type="ARBA" id="ARBA00022824"/>
    </source>
</evidence>
<keyword evidence="6" id="KW-0106">Calcium</keyword>
<keyword evidence="14" id="KW-1185">Reference proteome</keyword>
<evidence type="ECO:0000256" key="11">
    <source>
        <dbReference type="ARBA" id="ARBA00072696"/>
    </source>
</evidence>
<protein>
    <recommendedName>
        <fullName evidence="11">Reticulocalbin-3</fullName>
    </recommendedName>
</protein>
<dbReference type="PANTHER" id="PTHR10827">
    <property type="entry name" value="RETICULOCALBIN"/>
    <property type="match status" value="1"/>
</dbReference>
<proteinExistence type="predicted"/>
<evidence type="ECO:0000256" key="3">
    <source>
        <dbReference type="ARBA" id="ARBA00022729"/>
    </source>
</evidence>
<evidence type="ECO:0000256" key="10">
    <source>
        <dbReference type="ARBA" id="ARBA00063143"/>
    </source>
</evidence>
<dbReference type="Gene3D" id="1.10.238.10">
    <property type="entry name" value="EF-hand"/>
    <property type="match status" value="1"/>
</dbReference>
<evidence type="ECO:0000313" key="14">
    <source>
        <dbReference type="Proteomes" id="UP001152795"/>
    </source>
</evidence>
<comment type="caution">
    <text evidence="13">The sequence shown here is derived from an EMBL/GenBank/DDBJ whole genome shotgun (WGS) entry which is preliminary data.</text>
</comment>
<dbReference type="GO" id="GO:0015031">
    <property type="term" value="P:protein transport"/>
    <property type="evidence" value="ECO:0007669"/>
    <property type="project" value="UniProtKB-ARBA"/>
</dbReference>
<evidence type="ECO:0000256" key="2">
    <source>
        <dbReference type="ARBA" id="ARBA00022723"/>
    </source>
</evidence>
<feature type="domain" description="EF-hand" evidence="12">
    <location>
        <begin position="62"/>
        <end position="97"/>
    </location>
</feature>
<dbReference type="InterPro" id="IPR018247">
    <property type="entry name" value="EF_Hand_1_Ca_BS"/>
</dbReference>
<dbReference type="PANTHER" id="PTHR10827:SF95">
    <property type="entry name" value="LD34388P"/>
    <property type="match status" value="1"/>
</dbReference>
<evidence type="ECO:0000256" key="1">
    <source>
        <dbReference type="ARBA" id="ARBA00004319"/>
    </source>
</evidence>
<evidence type="ECO:0000256" key="8">
    <source>
        <dbReference type="ARBA" id="ARBA00023186"/>
    </source>
</evidence>
<dbReference type="GO" id="GO:0005788">
    <property type="term" value="C:endoplasmic reticulum lumen"/>
    <property type="evidence" value="ECO:0007669"/>
    <property type="project" value="UniProtKB-SubCell"/>
</dbReference>
<keyword evidence="5" id="KW-0256">Endoplasmic reticulum</keyword>
<evidence type="ECO:0000313" key="13">
    <source>
        <dbReference type="EMBL" id="CAB4023097.1"/>
    </source>
</evidence>
<dbReference type="Proteomes" id="UP001152795">
    <property type="component" value="Unassembled WGS sequence"/>
</dbReference>
<evidence type="ECO:0000256" key="6">
    <source>
        <dbReference type="ARBA" id="ARBA00022837"/>
    </source>
</evidence>
<accession>A0A7D9KYK7</accession>
<comment type="subcellular location">
    <subcellularLocation>
        <location evidence="1">Endoplasmic reticulum lumen</location>
    </subcellularLocation>
</comment>
<dbReference type="GO" id="GO:0005509">
    <property type="term" value="F:calcium ion binding"/>
    <property type="evidence" value="ECO:0007669"/>
    <property type="project" value="InterPro"/>
</dbReference>
<sequence>MALLRFLFLLVISTSTCFGHSMPGRKEDGHYDKDGKHNDEYDHESFLGHNGQEEFGDLDNQERVFRLAKLVDKIDKNDDNNVSRSELTAWVKYISLKEPSEIAKKHWADNYITVIDADGLLSWENYIKLSFPGTNYDEKVLARIKKYRKRFEAADENKDDKLSLDEYVAYQYMDLFPRMRDVFVDEVLEPLDLDKDGAVSLEEFRKGDKKPRALTEREFEVRDLNKNKVLEKVS</sequence>
<dbReference type="FunFam" id="1.10.238.10:FF:000104">
    <property type="entry name" value="calumenin isoform X1"/>
    <property type="match status" value="1"/>
</dbReference>
<dbReference type="InterPro" id="IPR011992">
    <property type="entry name" value="EF-hand-dom_pair"/>
</dbReference>
<keyword evidence="4" id="KW-0677">Repeat</keyword>
<keyword evidence="2" id="KW-0479">Metal-binding</keyword>
<keyword evidence="3" id="KW-0732">Signal</keyword>
<dbReference type="PROSITE" id="PS00018">
    <property type="entry name" value="EF_HAND_1"/>
    <property type="match status" value="3"/>
</dbReference>
<evidence type="ECO:0000256" key="9">
    <source>
        <dbReference type="ARBA" id="ARBA00056975"/>
    </source>
</evidence>
<organism evidence="13 14">
    <name type="scientific">Paramuricea clavata</name>
    <name type="common">Red gorgonian</name>
    <name type="synonym">Violescent sea-whip</name>
    <dbReference type="NCBI Taxonomy" id="317549"/>
    <lineage>
        <taxon>Eukaryota</taxon>
        <taxon>Metazoa</taxon>
        <taxon>Cnidaria</taxon>
        <taxon>Anthozoa</taxon>
        <taxon>Octocorallia</taxon>
        <taxon>Malacalcyonacea</taxon>
        <taxon>Plexauridae</taxon>
        <taxon>Paramuricea</taxon>
    </lineage>
</organism>
<comment type="function">
    <text evidence="9">Probable molecular chaperone assisting protein biosynthesis and transport in the endoplasmic reticulum. Required for the proper biosynthesis and transport of pulmonary surfactant-associated protein A/SP-A, pulmonary surfactant-associated protein D/SP-D and the lipid transporter ABCA3. By regulating both the proper expression and the degradation through the endoplasmic reticulum-associated protein degradation pathway of these proteins plays a crucial role in pulmonary surfactant homeostasis. Has an anti-fibrotic activity by negatively regulating the secretion of type I and type III collagens. This calcium-binding protein also transiently associates with immature PCSK6 and regulates its secretion.</text>
</comment>
<comment type="subunit">
    <text evidence="10">Interacts with PCSK6 (immature form including the propeptide); probably involved in the maturation and the secretion of PCSK6.</text>
</comment>
<feature type="domain" description="EF-hand" evidence="12">
    <location>
        <begin position="142"/>
        <end position="177"/>
    </location>
</feature>
<evidence type="ECO:0000256" key="7">
    <source>
        <dbReference type="ARBA" id="ARBA00023180"/>
    </source>
</evidence>
<dbReference type="InterPro" id="IPR002048">
    <property type="entry name" value="EF_hand_dom"/>
</dbReference>